<keyword evidence="4" id="KW-0410">Iron transport</keyword>
<dbReference type="Gene3D" id="2.60.40.1120">
    <property type="entry name" value="Carboxypeptidase-like, regulatory domain"/>
    <property type="match status" value="1"/>
</dbReference>
<evidence type="ECO:0000256" key="7">
    <source>
        <dbReference type="ARBA" id="ARBA00023077"/>
    </source>
</evidence>
<dbReference type="Pfam" id="PF13715">
    <property type="entry name" value="CarbopepD_reg_2"/>
    <property type="match status" value="1"/>
</dbReference>
<feature type="non-terminal residue" evidence="15">
    <location>
        <position position="933"/>
    </location>
</feature>
<keyword evidence="5 10" id="KW-0812">Transmembrane</keyword>
<evidence type="ECO:0000313" key="15">
    <source>
        <dbReference type="EMBL" id="HIX04078.1"/>
    </source>
</evidence>
<dbReference type="SMART" id="SM00965">
    <property type="entry name" value="STN"/>
    <property type="match status" value="1"/>
</dbReference>
<dbReference type="SUPFAM" id="SSF49464">
    <property type="entry name" value="Carboxypeptidase regulatory domain-like"/>
    <property type="match status" value="1"/>
</dbReference>
<dbReference type="InterPro" id="IPR023997">
    <property type="entry name" value="TonB-dep_OMP_SusC/RagA_CS"/>
</dbReference>
<dbReference type="GO" id="GO:0009279">
    <property type="term" value="C:cell outer membrane"/>
    <property type="evidence" value="ECO:0007669"/>
    <property type="project" value="UniProtKB-SubCell"/>
</dbReference>
<evidence type="ECO:0000256" key="11">
    <source>
        <dbReference type="RuleBase" id="RU003357"/>
    </source>
</evidence>
<evidence type="ECO:0000256" key="4">
    <source>
        <dbReference type="ARBA" id="ARBA00022496"/>
    </source>
</evidence>
<evidence type="ECO:0000256" key="5">
    <source>
        <dbReference type="ARBA" id="ARBA00022692"/>
    </source>
</evidence>
<protein>
    <submittedName>
        <fullName evidence="15">SusC/RagA family TonB-linked outer membrane protein</fullName>
    </submittedName>
</protein>
<evidence type="ECO:0000256" key="12">
    <source>
        <dbReference type="SAM" id="MobiDB-lite"/>
    </source>
</evidence>
<evidence type="ECO:0000256" key="3">
    <source>
        <dbReference type="ARBA" id="ARBA00022452"/>
    </source>
</evidence>
<gene>
    <name evidence="15" type="ORF">H9863_08200</name>
</gene>
<evidence type="ECO:0000256" key="10">
    <source>
        <dbReference type="PROSITE-ProRule" id="PRU01360"/>
    </source>
</evidence>
<evidence type="ECO:0000256" key="8">
    <source>
        <dbReference type="ARBA" id="ARBA00023136"/>
    </source>
</evidence>
<keyword evidence="8 10" id="KW-0472">Membrane</keyword>
<feature type="chain" id="PRO_5039655408" evidence="13">
    <location>
        <begin position="19"/>
        <end position="933"/>
    </location>
</feature>
<dbReference type="EMBL" id="DXFT01000160">
    <property type="protein sequence ID" value="HIX04078.1"/>
    <property type="molecule type" value="Genomic_DNA"/>
</dbReference>
<evidence type="ECO:0000256" key="6">
    <source>
        <dbReference type="ARBA" id="ARBA00023004"/>
    </source>
</evidence>
<sequence>MTRLGFLLLICLQFSAYATGRAQGMKVSLDMHNVTLEQVLKELKAQTGMRFFYSVEKARGEQKEVVKMTDISLEEALRQVLDGTKLTYEIQQDVIVIREQQEQQQSPKERKITGKVTDEEGMPLPGVTVLIKGTQLGTATDGDGNYQLTVPAQGHALVFTMVGMETREETIGERSEINVTMVADVNEMKEVVVTGYGNKSIASFTGAAQTVTKDQLLRAGTKNILSSLQAFVPGMLLVTNNARGSDPNTRPEILVRGRSSFTSGSSMPTFIVDGAEVSADYVFDMDINDVESATVLKDASASALYGAKAANGVIVITTRPMKAGKMKVSYSGNFSLTVPDLSDYHLLNAEEKLEYEYLAGLYTSQEGLSDEQYSMDERYNEIYQRIREGVNTDWLSYPLRNAFVNNHNVTVYGGDHYVRYNLGVRYGNDRGVMKDSERKRYSLSFKLSYSKDDLIFIQNYATITSVNNVESPYGSFSQYVEQNPYDRAYNLDGSLNNDLTYGKLNPLYEASLGSYNKGENFSINDVFDIKVQLLEGLRLEGSFSLTKYKNNTEVFLSPDSKEFNDVPASEAGSITLSNSNSIDYQGKLLLTYNKMFGEGTLLSLIAGGNLQSSNSNSNGYTGIGIFSDRLAHPSFASQYPSESSPTGSQDISRSLGGFINVNTIYKDRYFADFSIRYEGSSKFGSDQRYAPFWSVGVGWNIHKEKFFNAAPTDRLKLRASVGYLGNASFSPYQAITTYEYNSDYVYDNGIGATPITIGNPDLKWERTLNWNVGLDVNLFNNRLDMTIDYYKKITDNLLLSVTKAPSVGVGEATENIGKIDNTGIEFRTRVIALRNQDWDWSLSLTASHNKNKIRQISNSLKAQNEKNNAEKSRQPQPVYEEGQSISAIKAVQSGGIDPATGKEVYIGKDGRPTFTYDYNDKIVFGDSDPKVYG</sequence>
<keyword evidence="2 10" id="KW-0813">Transport</keyword>
<reference evidence="15" key="1">
    <citation type="journal article" date="2021" name="PeerJ">
        <title>Extensive microbial diversity within the chicken gut microbiome revealed by metagenomics and culture.</title>
        <authorList>
            <person name="Gilroy R."/>
            <person name="Ravi A."/>
            <person name="Getino M."/>
            <person name="Pursley I."/>
            <person name="Horton D.L."/>
            <person name="Alikhan N.F."/>
            <person name="Baker D."/>
            <person name="Gharbi K."/>
            <person name="Hall N."/>
            <person name="Watson M."/>
            <person name="Adriaenssens E.M."/>
            <person name="Foster-Nyarko E."/>
            <person name="Jarju S."/>
            <person name="Secka A."/>
            <person name="Antonio M."/>
            <person name="Oren A."/>
            <person name="Chaudhuri R.R."/>
            <person name="La Ragione R."/>
            <person name="Hildebrand F."/>
            <person name="Pallen M.J."/>
        </authorList>
    </citation>
    <scope>NUCLEOTIDE SEQUENCE</scope>
    <source>
        <strain evidence="15">23274</strain>
    </source>
</reference>
<keyword evidence="9 10" id="KW-0998">Cell outer membrane</keyword>
<dbReference type="InterPro" id="IPR008969">
    <property type="entry name" value="CarboxyPept-like_regulatory"/>
</dbReference>
<evidence type="ECO:0000256" key="9">
    <source>
        <dbReference type="ARBA" id="ARBA00023237"/>
    </source>
</evidence>
<evidence type="ECO:0000256" key="2">
    <source>
        <dbReference type="ARBA" id="ARBA00022448"/>
    </source>
</evidence>
<dbReference type="GO" id="GO:0006826">
    <property type="term" value="P:iron ion transport"/>
    <property type="evidence" value="ECO:0007669"/>
    <property type="project" value="UniProtKB-KW"/>
</dbReference>
<keyword evidence="4" id="KW-0406">Ion transport</keyword>
<dbReference type="NCBIfam" id="TIGR04057">
    <property type="entry name" value="SusC_RagA_signa"/>
    <property type="match status" value="1"/>
</dbReference>
<evidence type="ECO:0000259" key="14">
    <source>
        <dbReference type="SMART" id="SM00965"/>
    </source>
</evidence>
<reference evidence="15" key="2">
    <citation type="submission" date="2021-04" db="EMBL/GenBank/DDBJ databases">
        <authorList>
            <person name="Gilroy R."/>
        </authorList>
    </citation>
    <scope>NUCLEOTIDE SEQUENCE</scope>
    <source>
        <strain evidence="15">23274</strain>
    </source>
</reference>
<dbReference type="InterPro" id="IPR000531">
    <property type="entry name" value="Beta-barrel_TonB"/>
</dbReference>
<organism evidence="15 16">
    <name type="scientific">Candidatus Odoribacter faecigallinarum</name>
    <dbReference type="NCBI Taxonomy" id="2838706"/>
    <lineage>
        <taxon>Bacteria</taxon>
        <taxon>Pseudomonadati</taxon>
        <taxon>Bacteroidota</taxon>
        <taxon>Bacteroidia</taxon>
        <taxon>Bacteroidales</taxon>
        <taxon>Odoribacteraceae</taxon>
        <taxon>Odoribacter</taxon>
    </lineage>
</organism>
<dbReference type="AlphaFoldDB" id="A0A9D1V0X5"/>
<comment type="similarity">
    <text evidence="10 11">Belongs to the TonB-dependent receptor family.</text>
</comment>
<dbReference type="InterPro" id="IPR023996">
    <property type="entry name" value="TonB-dep_OMP_SusC/RagA"/>
</dbReference>
<keyword evidence="6" id="KW-0408">Iron</keyword>
<dbReference type="InterPro" id="IPR011662">
    <property type="entry name" value="Secretin/TonB_short_N"/>
</dbReference>
<accession>A0A9D1V0X5</accession>
<dbReference type="Gene3D" id="2.170.130.10">
    <property type="entry name" value="TonB-dependent receptor, plug domain"/>
    <property type="match status" value="1"/>
</dbReference>
<dbReference type="Pfam" id="PF00593">
    <property type="entry name" value="TonB_dep_Rec_b-barrel"/>
    <property type="match status" value="1"/>
</dbReference>
<evidence type="ECO:0000256" key="13">
    <source>
        <dbReference type="SAM" id="SignalP"/>
    </source>
</evidence>
<feature type="signal peptide" evidence="13">
    <location>
        <begin position="1"/>
        <end position="18"/>
    </location>
</feature>
<dbReference type="Gene3D" id="2.40.170.20">
    <property type="entry name" value="TonB-dependent receptor, beta-barrel domain"/>
    <property type="match status" value="1"/>
</dbReference>
<feature type="region of interest" description="Disordered" evidence="12">
    <location>
        <begin position="859"/>
        <end position="881"/>
    </location>
</feature>
<keyword evidence="3 10" id="KW-1134">Transmembrane beta strand</keyword>
<comment type="caution">
    <text evidence="15">The sequence shown here is derived from an EMBL/GenBank/DDBJ whole genome shotgun (WGS) entry which is preliminary data.</text>
</comment>
<feature type="domain" description="Secretin/TonB short N-terminal" evidence="14">
    <location>
        <begin position="49"/>
        <end position="100"/>
    </location>
</feature>
<keyword evidence="13" id="KW-0732">Signal</keyword>
<comment type="subcellular location">
    <subcellularLocation>
        <location evidence="1 10">Cell outer membrane</location>
        <topology evidence="1 10">Multi-pass membrane protein</topology>
    </subcellularLocation>
</comment>
<dbReference type="Gene3D" id="3.55.50.30">
    <property type="match status" value="1"/>
</dbReference>
<dbReference type="InterPro" id="IPR012910">
    <property type="entry name" value="Plug_dom"/>
</dbReference>
<evidence type="ECO:0000256" key="1">
    <source>
        <dbReference type="ARBA" id="ARBA00004571"/>
    </source>
</evidence>
<feature type="compositionally biased region" description="Basic and acidic residues" evidence="12">
    <location>
        <begin position="863"/>
        <end position="873"/>
    </location>
</feature>
<dbReference type="SUPFAM" id="SSF56935">
    <property type="entry name" value="Porins"/>
    <property type="match status" value="1"/>
</dbReference>
<dbReference type="Pfam" id="PF07660">
    <property type="entry name" value="STN"/>
    <property type="match status" value="1"/>
</dbReference>
<dbReference type="InterPro" id="IPR036942">
    <property type="entry name" value="Beta-barrel_TonB_sf"/>
</dbReference>
<proteinExistence type="inferred from homology"/>
<keyword evidence="7 11" id="KW-0798">TonB box</keyword>
<dbReference type="NCBIfam" id="TIGR04056">
    <property type="entry name" value="OMP_RagA_SusC"/>
    <property type="match status" value="1"/>
</dbReference>
<dbReference type="InterPro" id="IPR039426">
    <property type="entry name" value="TonB-dep_rcpt-like"/>
</dbReference>
<name>A0A9D1V0X5_9BACT</name>
<dbReference type="Pfam" id="PF07715">
    <property type="entry name" value="Plug"/>
    <property type="match status" value="1"/>
</dbReference>
<dbReference type="Proteomes" id="UP000824202">
    <property type="component" value="Unassembled WGS sequence"/>
</dbReference>
<dbReference type="PROSITE" id="PS52016">
    <property type="entry name" value="TONB_DEPENDENT_REC_3"/>
    <property type="match status" value="1"/>
</dbReference>
<dbReference type="InterPro" id="IPR037066">
    <property type="entry name" value="Plug_dom_sf"/>
</dbReference>
<evidence type="ECO:0000313" key="16">
    <source>
        <dbReference type="Proteomes" id="UP000824202"/>
    </source>
</evidence>